<dbReference type="GO" id="GO:0048245">
    <property type="term" value="P:eosinophil chemotaxis"/>
    <property type="evidence" value="ECO:0007669"/>
    <property type="project" value="TreeGrafter"/>
</dbReference>
<accession>A0A7K5RLV2</accession>
<dbReference type="EMBL" id="VYXG01002715">
    <property type="protein sequence ID" value="NWT80717.1"/>
    <property type="molecule type" value="Genomic_DNA"/>
</dbReference>
<organism evidence="7 8">
    <name type="scientific">Lanius ludovicianus</name>
    <name type="common">Loggerhead shrike</name>
    <dbReference type="NCBI Taxonomy" id="28713"/>
    <lineage>
        <taxon>Eukaryota</taxon>
        <taxon>Metazoa</taxon>
        <taxon>Chordata</taxon>
        <taxon>Craniata</taxon>
        <taxon>Vertebrata</taxon>
        <taxon>Euteleostomi</taxon>
        <taxon>Archelosauria</taxon>
        <taxon>Archosauria</taxon>
        <taxon>Dinosauria</taxon>
        <taxon>Saurischia</taxon>
        <taxon>Theropoda</taxon>
        <taxon>Coelurosauria</taxon>
        <taxon>Aves</taxon>
        <taxon>Neognathae</taxon>
        <taxon>Neoaves</taxon>
        <taxon>Telluraves</taxon>
        <taxon>Australaves</taxon>
        <taxon>Passeriformes</taxon>
        <taxon>Corvoidea</taxon>
        <taxon>Laniidae</taxon>
        <taxon>Lanius</taxon>
    </lineage>
</organism>
<dbReference type="Pfam" id="PF00048">
    <property type="entry name" value="IL8"/>
    <property type="match status" value="1"/>
</dbReference>
<dbReference type="CDD" id="cd00272">
    <property type="entry name" value="Chemokine_CC"/>
    <property type="match status" value="1"/>
</dbReference>
<dbReference type="InterPro" id="IPR039809">
    <property type="entry name" value="Chemokine_b/g/d"/>
</dbReference>
<feature type="domain" description="Chemokine interleukin-8-like" evidence="6">
    <location>
        <begin position="40"/>
        <end position="98"/>
    </location>
</feature>
<keyword evidence="3" id="KW-0202">Cytokine</keyword>
<evidence type="ECO:0000256" key="2">
    <source>
        <dbReference type="ARBA" id="ARBA00022500"/>
    </source>
</evidence>
<dbReference type="Proteomes" id="UP000547499">
    <property type="component" value="Unassembled WGS sequence"/>
</dbReference>
<keyword evidence="8" id="KW-1185">Reference proteome</keyword>
<dbReference type="GO" id="GO:0070098">
    <property type="term" value="P:chemokine-mediated signaling pathway"/>
    <property type="evidence" value="ECO:0007669"/>
    <property type="project" value="TreeGrafter"/>
</dbReference>
<keyword evidence="2" id="KW-0145">Chemotaxis</keyword>
<feature type="non-terminal residue" evidence="7">
    <location>
        <position position="103"/>
    </location>
</feature>
<dbReference type="PANTHER" id="PTHR12015">
    <property type="entry name" value="SMALL INDUCIBLE CYTOKINE A"/>
    <property type="match status" value="1"/>
</dbReference>
<evidence type="ECO:0000256" key="3">
    <source>
        <dbReference type="ARBA" id="ARBA00022514"/>
    </source>
</evidence>
<dbReference type="GO" id="GO:0008009">
    <property type="term" value="F:chemokine activity"/>
    <property type="evidence" value="ECO:0007669"/>
    <property type="project" value="InterPro"/>
</dbReference>
<evidence type="ECO:0000259" key="6">
    <source>
        <dbReference type="SMART" id="SM00199"/>
    </source>
</evidence>
<protein>
    <submittedName>
        <fullName evidence="7">CCL4 protein</fullName>
    </submittedName>
</protein>
<dbReference type="PANTHER" id="PTHR12015:SF103">
    <property type="entry name" value="C-C MOTIF CHEMOKINE 4-RELATED"/>
    <property type="match status" value="1"/>
</dbReference>
<dbReference type="GO" id="GO:0061844">
    <property type="term" value="P:antimicrobial humoral immune response mediated by antimicrobial peptide"/>
    <property type="evidence" value="ECO:0007669"/>
    <property type="project" value="TreeGrafter"/>
</dbReference>
<sequence>MRVFTVTLAVLLLVAICSLAEADHRISRRAAFSQMQETNPSSCCFNHISRRLPRSMIHSAYRTSNSCPKPAVVLVTRNGREVCANPEARWVQEYLEHLEPPEY</sequence>
<dbReference type="SMART" id="SM00199">
    <property type="entry name" value="SCY"/>
    <property type="match status" value="1"/>
</dbReference>
<comment type="caution">
    <text evidence="7">The sequence shown here is derived from an EMBL/GenBank/DDBJ whole genome shotgun (WGS) entry which is preliminary data.</text>
</comment>
<feature type="signal peptide" evidence="5">
    <location>
        <begin position="1"/>
        <end position="22"/>
    </location>
</feature>
<dbReference type="FunFam" id="2.40.50.40:FF:000002">
    <property type="entry name" value="C-C motif chemokine"/>
    <property type="match status" value="1"/>
</dbReference>
<gene>
    <name evidence="7" type="primary">Ccl4_2</name>
    <name evidence="7" type="ORF">LANLUD_R13132</name>
</gene>
<dbReference type="AlphaFoldDB" id="A0A7K5RLV2"/>
<dbReference type="Gene3D" id="2.40.50.40">
    <property type="match status" value="1"/>
</dbReference>
<dbReference type="GO" id="GO:0030335">
    <property type="term" value="P:positive regulation of cell migration"/>
    <property type="evidence" value="ECO:0007669"/>
    <property type="project" value="TreeGrafter"/>
</dbReference>
<evidence type="ECO:0000256" key="4">
    <source>
        <dbReference type="ARBA" id="ARBA00022729"/>
    </source>
</evidence>
<evidence type="ECO:0000256" key="1">
    <source>
        <dbReference type="ARBA" id="ARBA00010868"/>
    </source>
</evidence>
<dbReference type="InterPro" id="IPR036048">
    <property type="entry name" value="Interleukin_8-like_sf"/>
</dbReference>
<dbReference type="GO" id="GO:0005615">
    <property type="term" value="C:extracellular space"/>
    <property type="evidence" value="ECO:0007669"/>
    <property type="project" value="UniProtKB-KW"/>
</dbReference>
<evidence type="ECO:0000256" key="5">
    <source>
        <dbReference type="SAM" id="SignalP"/>
    </source>
</evidence>
<feature type="chain" id="PRO_5029551742" evidence="5">
    <location>
        <begin position="23"/>
        <end position="103"/>
    </location>
</feature>
<feature type="non-terminal residue" evidence="7">
    <location>
        <position position="1"/>
    </location>
</feature>
<dbReference type="InterPro" id="IPR001811">
    <property type="entry name" value="Chemokine_IL8-like_dom"/>
</dbReference>
<proteinExistence type="inferred from homology"/>
<evidence type="ECO:0000313" key="8">
    <source>
        <dbReference type="Proteomes" id="UP000547499"/>
    </source>
</evidence>
<dbReference type="SUPFAM" id="SSF54117">
    <property type="entry name" value="Interleukin 8-like chemokines"/>
    <property type="match status" value="1"/>
</dbReference>
<name>A0A7K5RLV2_LANLU</name>
<dbReference type="GO" id="GO:0006954">
    <property type="term" value="P:inflammatory response"/>
    <property type="evidence" value="ECO:0007669"/>
    <property type="project" value="TreeGrafter"/>
</dbReference>
<keyword evidence="4 5" id="KW-0732">Signal</keyword>
<dbReference type="GO" id="GO:0048020">
    <property type="term" value="F:CCR chemokine receptor binding"/>
    <property type="evidence" value="ECO:0007669"/>
    <property type="project" value="TreeGrafter"/>
</dbReference>
<reference evidence="7 8" key="1">
    <citation type="submission" date="2019-09" db="EMBL/GenBank/DDBJ databases">
        <title>Bird 10,000 Genomes (B10K) Project - Family phase.</title>
        <authorList>
            <person name="Zhang G."/>
        </authorList>
    </citation>
    <scope>NUCLEOTIDE SEQUENCE [LARGE SCALE GENOMIC DNA]</scope>
    <source>
        <strain evidence="7">B10K-DU-001-65</strain>
        <tissue evidence="7">Muscle</tissue>
    </source>
</reference>
<comment type="similarity">
    <text evidence="1">Belongs to the intercrine beta (chemokine CC) family.</text>
</comment>
<evidence type="ECO:0000313" key="7">
    <source>
        <dbReference type="EMBL" id="NWT80717.1"/>
    </source>
</evidence>